<gene>
    <name evidence="1" type="ORF">TNCT_241961</name>
</gene>
<dbReference type="EMBL" id="BMAO01026370">
    <property type="protein sequence ID" value="GFR09117.1"/>
    <property type="molecule type" value="Genomic_DNA"/>
</dbReference>
<keyword evidence="2" id="KW-1185">Reference proteome</keyword>
<reference evidence="1" key="1">
    <citation type="submission" date="2020-07" db="EMBL/GenBank/DDBJ databases">
        <title>Multicomponent nature underlies the extraordinary mechanical properties of spider dragline silk.</title>
        <authorList>
            <person name="Kono N."/>
            <person name="Nakamura H."/>
            <person name="Mori M."/>
            <person name="Yoshida Y."/>
            <person name="Ohtoshi R."/>
            <person name="Malay A.D."/>
            <person name="Moran D.A.P."/>
            <person name="Tomita M."/>
            <person name="Numata K."/>
            <person name="Arakawa K."/>
        </authorList>
    </citation>
    <scope>NUCLEOTIDE SEQUENCE</scope>
</reference>
<sequence>MLVVESKPKECISSKKQLLLGRESRSDRLSEVSSCKSILSDRPECFRISEVLFYNPFLKGILGNDKQRNGTYTNEVEVAKFSLPYAKYRRTQILLSRGKTDSTLSLKGA</sequence>
<dbReference type="Proteomes" id="UP000887116">
    <property type="component" value="Unassembled WGS sequence"/>
</dbReference>
<accession>A0A8X6LI18</accession>
<comment type="caution">
    <text evidence="1">The sequence shown here is derived from an EMBL/GenBank/DDBJ whole genome shotgun (WGS) entry which is preliminary data.</text>
</comment>
<evidence type="ECO:0000313" key="2">
    <source>
        <dbReference type="Proteomes" id="UP000887116"/>
    </source>
</evidence>
<protein>
    <submittedName>
        <fullName evidence="1">Uncharacterized protein</fullName>
    </submittedName>
</protein>
<organism evidence="1 2">
    <name type="scientific">Trichonephila clavata</name>
    <name type="common">Joro spider</name>
    <name type="synonym">Nephila clavata</name>
    <dbReference type="NCBI Taxonomy" id="2740835"/>
    <lineage>
        <taxon>Eukaryota</taxon>
        <taxon>Metazoa</taxon>
        <taxon>Ecdysozoa</taxon>
        <taxon>Arthropoda</taxon>
        <taxon>Chelicerata</taxon>
        <taxon>Arachnida</taxon>
        <taxon>Araneae</taxon>
        <taxon>Araneomorphae</taxon>
        <taxon>Entelegynae</taxon>
        <taxon>Araneoidea</taxon>
        <taxon>Nephilidae</taxon>
        <taxon>Trichonephila</taxon>
    </lineage>
</organism>
<evidence type="ECO:0000313" key="1">
    <source>
        <dbReference type="EMBL" id="GFR09117.1"/>
    </source>
</evidence>
<dbReference type="AlphaFoldDB" id="A0A8X6LI18"/>
<name>A0A8X6LI18_TRICU</name>
<proteinExistence type="predicted"/>